<comment type="caution">
    <text evidence="1">The sequence shown here is derived from an EMBL/GenBank/DDBJ whole genome shotgun (WGS) entry which is preliminary data.</text>
</comment>
<accession>A0ACC3MIJ0</accession>
<reference evidence="1" key="1">
    <citation type="submission" date="2023-07" db="EMBL/GenBank/DDBJ databases">
        <title>Black Yeasts Isolated from many extreme environments.</title>
        <authorList>
            <person name="Coleine C."/>
            <person name="Stajich J.E."/>
            <person name="Selbmann L."/>
        </authorList>
    </citation>
    <scope>NUCLEOTIDE SEQUENCE</scope>
    <source>
        <strain evidence="1">CCFEE 5714</strain>
    </source>
</reference>
<gene>
    <name evidence="1" type="primary">GTT1_2</name>
    <name evidence="1" type="ORF">LTR37_017932</name>
</gene>
<evidence type="ECO:0000313" key="2">
    <source>
        <dbReference type="Proteomes" id="UP001281147"/>
    </source>
</evidence>
<keyword evidence="1" id="KW-0808">Transferase</keyword>
<organism evidence="1 2">
    <name type="scientific">Vermiconidia calcicola</name>
    <dbReference type="NCBI Taxonomy" id="1690605"/>
    <lineage>
        <taxon>Eukaryota</taxon>
        <taxon>Fungi</taxon>
        <taxon>Dikarya</taxon>
        <taxon>Ascomycota</taxon>
        <taxon>Pezizomycotina</taxon>
        <taxon>Dothideomycetes</taxon>
        <taxon>Dothideomycetidae</taxon>
        <taxon>Mycosphaerellales</taxon>
        <taxon>Extremaceae</taxon>
        <taxon>Vermiconidia</taxon>
    </lineage>
</organism>
<proteinExistence type="predicted"/>
<evidence type="ECO:0000313" key="1">
    <source>
        <dbReference type="EMBL" id="KAK3696514.1"/>
    </source>
</evidence>
<protein>
    <submittedName>
        <fullName evidence="1">Bifunctional glutathione transferase/peroxidase</fullName>
        <ecNumber evidence="1">2.5.1.18</ecNumber>
    </submittedName>
</protein>
<dbReference type="EC" id="2.5.1.18" evidence="1"/>
<dbReference type="EMBL" id="JAUTXU010000240">
    <property type="protein sequence ID" value="KAK3696514.1"/>
    <property type="molecule type" value="Genomic_DNA"/>
</dbReference>
<sequence>MVETSTTKAKVTLYWLEQSRSQRIVWLLEECKGIDYTIKTHKRGKDMLAPKELKDVHPLGKSPVIKVESPTSEPLVLAESGAIVEYLCDHFATHLVPKRYKDGKDGEVGGETEQWLRYRFYMHYAEGSLMTMLIIALIMDQIKTAPVWFFIKPITQGIASRVENMFLTKNFKTNFGFLESQIQSSPDDGAYLCGKDITAADILMSFPLIAGKGKIDRNAYPKLAGYTKMLEENEVYQRSIKKAEEASGEPYKAML</sequence>
<keyword evidence="2" id="KW-1185">Reference proteome</keyword>
<dbReference type="Proteomes" id="UP001281147">
    <property type="component" value="Unassembled WGS sequence"/>
</dbReference>
<name>A0ACC3MIJ0_9PEZI</name>